<reference evidence="1 2" key="1">
    <citation type="submission" date="2016-10" db="EMBL/GenBank/DDBJ databases">
        <authorList>
            <person name="Varghese N."/>
            <person name="Submissions S."/>
        </authorList>
    </citation>
    <scope>NUCLEOTIDE SEQUENCE [LARGE SCALE GENOMIC DNA]</scope>
    <source>
        <strain evidence="1 2">NLAE-zl-C224</strain>
    </source>
</reference>
<name>A0ABY0QNG1_CLOCO</name>
<organism evidence="1 2">
    <name type="scientific">Clostridium cochlearium</name>
    <dbReference type="NCBI Taxonomy" id="1494"/>
    <lineage>
        <taxon>Bacteria</taxon>
        <taxon>Bacillati</taxon>
        <taxon>Bacillota</taxon>
        <taxon>Clostridia</taxon>
        <taxon>Eubacteriales</taxon>
        <taxon>Clostridiaceae</taxon>
        <taxon>Clostridium</taxon>
    </lineage>
</organism>
<dbReference type="InterPro" id="IPR029016">
    <property type="entry name" value="GAF-like_dom_sf"/>
</dbReference>
<accession>A0ABY0QNG1</accession>
<keyword evidence="2" id="KW-1185">Reference proteome</keyword>
<dbReference type="RefSeq" id="WP_089867516.1">
    <property type="nucleotide sequence ID" value="NZ_FNGL01000024.1"/>
</dbReference>
<dbReference type="Proteomes" id="UP000198811">
    <property type="component" value="Unassembled WGS sequence"/>
</dbReference>
<sequence>MNSNFYDIYNYFKDISRNIFMNNKPSKIVDTKLITKHQNIFLTDILYVGKTSYLPKEIYKSNYCNLLLINDAHIPIDKLFNTSCNNIIELNGDQDIYEVFNKSKDFLFNNLEIINNSAILLDSILKENSLNKIIEISSKLLDNPLILIDNSFKIIAYSNSYDITDIYWKENIKNGYCSYDFIVAVNKIINLKKASKNHDTFEVICGENPVIKLVCKVTIDEKVTGYLLALSSNKPFSDNDNDTLKLISKIIGMEILKNTFMFFHLIFQTII</sequence>
<dbReference type="Gene3D" id="3.30.450.40">
    <property type="match status" value="1"/>
</dbReference>
<evidence type="ECO:0000313" key="1">
    <source>
        <dbReference type="EMBL" id="SDL37204.1"/>
    </source>
</evidence>
<dbReference type="EMBL" id="FNGL01000024">
    <property type="protein sequence ID" value="SDL37204.1"/>
    <property type="molecule type" value="Genomic_DNA"/>
</dbReference>
<comment type="caution">
    <text evidence="1">The sequence shown here is derived from an EMBL/GenBank/DDBJ whole genome shotgun (WGS) entry which is preliminary data.</text>
</comment>
<gene>
    <name evidence="1" type="ORF">SAMN05216497_12420</name>
</gene>
<proteinExistence type="predicted"/>
<protein>
    <submittedName>
        <fullName evidence="1">Uncharacterized protein</fullName>
    </submittedName>
</protein>
<evidence type="ECO:0000313" key="2">
    <source>
        <dbReference type="Proteomes" id="UP000198811"/>
    </source>
</evidence>